<accession>A0A5S9M986</accession>
<evidence type="ECO:0000313" key="3">
    <source>
        <dbReference type="Proteomes" id="UP000464658"/>
    </source>
</evidence>
<gene>
    <name evidence="2" type="ORF">BsIDN1_36850</name>
</gene>
<dbReference type="Proteomes" id="UP000464658">
    <property type="component" value="Chromosome"/>
</dbReference>
<sequence length="70" mass="8051">MQLVQAQKQVQIRPLRSIKKVQNASLIQRKENIQHFVMLSAYNADDPNQGKGQGSMETYYEAKKKKPMST</sequence>
<reference evidence="2 3" key="1">
    <citation type="submission" date="2019-12" db="EMBL/GenBank/DDBJ databases">
        <title>Full genome sequence of a Bacillus safensis strain isolated from commercially available natto in Indonesia.</title>
        <authorList>
            <person name="Yoshida M."/>
            <person name="Uomi M."/>
            <person name="Waturangi D."/>
            <person name="Ekaputri J.J."/>
            <person name="Setiamarga D.H.E."/>
        </authorList>
    </citation>
    <scope>NUCLEOTIDE SEQUENCE [LARGE SCALE GENOMIC DNA]</scope>
    <source>
        <strain evidence="2 3">IDN1</strain>
    </source>
</reference>
<dbReference type="EMBL" id="AP021906">
    <property type="protein sequence ID" value="BBP90067.1"/>
    <property type="molecule type" value="Genomic_DNA"/>
</dbReference>
<evidence type="ECO:0000313" key="2">
    <source>
        <dbReference type="EMBL" id="BBP90067.1"/>
    </source>
</evidence>
<protein>
    <submittedName>
        <fullName evidence="2">Uncharacterized protein</fullName>
    </submittedName>
</protein>
<feature type="region of interest" description="Disordered" evidence="1">
    <location>
        <begin position="44"/>
        <end position="70"/>
    </location>
</feature>
<evidence type="ECO:0000256" key="1">
    <source>
        <dbReference type="SAM" id="MobiDB-lite"/>
    </source>
</evidence>
<proteinExistence type="predicted"/>
<dbReference type="AlphaFoldDB" id="A0A5S9M986"/>
<organism evidence="2 3">
    <name type="scientific">Bacillus safensis</name>
    <dbReference type="NCBI Taxonomy" id="561879"/>
    <lineage>
        <taxon>Bacteria</taxon>
        <taxon>Bacillati</taxon>
        <taxon>Bacillota</taxon>
        <taxon>Bacilli</taxon>
        <taxon>Bacillales</taxon>
        <taxon>Bacillaceae</taxon>
        <taxon>Bacillus</taxon>
    </lineage>
</organism>
<name>A0A5S9M986_BACIA</name>